<dbReference type="RefSeq" id="WP_207355614.1">
    <property type="nucleotide sequence ID" value="NZ_CP071503.1"/>
</dbReference>
<reference evidence="2 3" key="1">
    <citation type="submission" date="2021-03" db="EMBL/GenBank/DDBJ databases">
        <title>Novel species identification of genus Shewanella.</title>
        <authorList>
            <person name="Liu G."/>
            <person name="Zhang Q."/>
        </authorList>
    </citation>
    <scope>NUCLEOTIDE SEQUENCE [LARGE SCALE GENOMIC DNA]</scope>
    <source>
        <strain evidence="2 3">FJAT-51800</strain>
    </source>
</reference>
<name>A0ABX7QSG2_9GAMM</name>
<organism evidence="2 3">
    <name type="scientific">Shewanella avicenniae</name>
    <dbReference type="NCBI Taxonomy" id="2814294"/>
    <lineage>
        <taxon>Bacteria</taxon>
        <taxon>Pseudomonadati</taxon>
        <taxon>Pseudomonadota</taxon>
        <taxon>Gammaproteobacteria</taxon>
        <taxon>Alteromonadales</taxon>
        <taxon>Shewanellaceae</taxon>
        <taxon>Shewanella</taxon>
    </lineage>
</organism>
<dbReference type="Proteomes" id="UP000662770">
    <property type="component" value="Chromosome"/>
</dbReference>
<evidence type="ECO:0000313" key="3">
    <source>
        <dbReference type="Proteomes" id="UP000662770"/>
    </source>
</evidence>
<feature type="transmembrane region" description="Helical" evidence="1">
    <location>
        <begin position="74"/>
        <end position="94"/>
    </location>
</feature>
<proteinExistence type="predicted"/>
<dbReference type="EMBL" id="CP071503">
    <property type="protein sequence ID" value="QSX34411.1"/>
    <property type="molecule type" value="Genomic_DNA"/>
</dbReference>
<keyword evidence="1" id="KW-0472">Membrane</keyword>
<evidence type="ECO:0008006" key="4">
    <source>
        <dbReference type="Google" id="ProtNLM"/>
    </source>
</evidence>
<keyword evidence="1" id="KW-0812">Transmembrane</keyword>
<accession>A0ABX7QSG2</accession>
<feature type="transmembrane region" description="Helical" evidence="1">
    <location>
        <begin position="21"/>
        <end position="42"/>
    </location>
</feature>
<evidence type="ECO:0000256" key="1">
    <source>
        <dbReference type="SAM" id="Phobius"/>
    </source>
</evidence>
<feature type="transmembrane region" description="Helical" evidence="1">
    <location>
        <begin position="48"/>
        <end position="67"/>
    </location>
</feature>
<sequence>MSPHQRYLPNSIFWLQRITKTSLRTLHIVGVCGASGGVLFAVESQLWYPYWVVALCSGALLMLWEIVREPSWIIQLKGVLTLVKLALLGSFFIIPQYMDWLFFAIIVLSVIVSHGPAGLRHYSIYHRRCINQRHEIKG</sequence>
<gene>
    <name evidence="2" type="ORF">JYB87_03935</name>
</gene>
<evidence type="ECO:0000313" key="2">
    <source>
        <dbReference type="EMBL" id="QSX34411.1"/>
    </source>
</evidence>
<protein>
    <recommendedName>
        <fullName evidence="4">MerC mercury resistance protein</fullName>
    </recommendedName>
</protein>
<keyword evidence="1" id="KW-1133">Transmembrane helix</keyword>
<feature type="transmembrane region" description="Helical" evidence="1">
    <location>
        <begin position="100"/>
        <end position="119"/>
    </location>
</feature>
<keyword evidence="3" id="KW-1185">Reference proteome</keyword>